<sequence>MFKSNTKIILEIVNTKETILLNFSQLTSLRVLKDHLKEYYGGDYLLDEIWFDYDSVRFELDCKQSLDSFRNFVIHNNPYLSMYGDNYVIFIKTINNTTMPIYNTEESLGENKFMEICQDNDDQNEMQSNDMDFNFINNDSFNPNEQYRTQQICVSSRKRNFGKRKKNTTSALNFKKSKMNQWKKKNVQLKIY</sequence>
<evidence type="ECO:0000313" key="2">
    <source>
        <dbReference type="Proteomes" id="UP001146793"/>
    </source>
</evidence>
<dbReference type="Proteomes" id="UP001146793">
    <property type="component" value="Unassembled WGS sequence"/>
</dbReference>
<proteinExistence type="predicted"/>
<accession>A0AAV7YIA3</accession>
<protein>
    <recommendedName>
        <fullName evidence="3">PB1 domain-containing protein</fullName>
    </recommendedName>
</protein>
<reference evidence="1" key="1">
    <citation type="submission" date="2022-08" db="EMBL/GenBank/DDBJ databases">
        <title>Novel sulphate-reducing endosymbionts in the free-living metamonad Anaeramoeba.</title>
        <authorList>
            <person name="Jerlstrom-Hultqvist J."/>
            <person name="Cepicka I."/>
            <person name="Gallot-Lavallee L."/>
            <person name="Salas-Leiva D."/>
            <person name="Curtis B.A."/>
            <person name="Zahonova K."/>
            <person name="Pipaliya S."/>
            <person name="Dacks J."/>
            <person name="Roger A.J."/>
        </authorList>
    </citation>
    <scope>NUCLEOTIDE SEQUENCE</scope>
    <source>
        <strain evidence="1">Busselton2</strain>
    </source>
</reference>
<gene>
    <name evidence="1" type="ORF">M0812_25867</name>
</gene>
<organism evidence="1 2">
    <name type="scientific">Anaeramoeba flamelloides</name>
    <dbReference type="NCBI Taxonomy" id="1746091"/>
    <lineage>
        <taxon>Eukaryota</taxon>
        <taxon>Metamonada</taxon>
        <taxon>Anaeramoebidae</taxon>
        <taxon>Anaeramoeba</taxon>
    </lineage>
</organism>
<dbReference type="AlphaFoldDB" id="A0AAV7YIA3"/>
<evidence type="ECO:0000313" key="1">
    <source>
        <dbReference type="EMBL" id="KAJ3428235.1"/>
    </source>
</evidence>
<name>A0AAV7YIA3_9EUKA</name>
<evidence type="ECO:0008006" key="3">
    <source>
        <dbReference type="Google" id="ProtNLM"/>
    </source>
</evidence>
<dbReference type="EMBL" id="JANTQA010000060">
    <property type="protein sequence ID" value="KAJ3428235.1"/>
    <property type="molecule type" value="Genomic_DNA"/>
</dbReference>
<comment type="caution">
    <text evidence="1">The sequence shown here is derived from an EMBL/GenBank/DDBJ whole genome shotgun (WGS) entry which is preliminary data.</text>
</comment>